<name>A0ABD6AZ86_9EURY</name>
<dbReference type="InterPro" id="IPR054314">
    <property type="entry name" value="Gins51_C"/>
</dbReference>
<dbReference type="Gene3D" id="1.20.58.1030">
    <property type="match status" value="1"/>
</dbReference>
<dbReference type="CDD" id="cd11714">
    <property type="entry name" value="GINS_A_archaea"/>
    <property type="match status" value="1"/>
</dbReference>
<dbReference type="RefSeq" id="WP_250874986.1">
    <property type="nucleotide sequence ID" value="NZ_JALXFV010000008.1"/>
</dbReference>
<feature type="compositionally biased region" description="Basic and acidic residues" evidence="1">
    <location>
        <begin position="224"/>
        <end position="235"/>
    </location>
</feature>
<dbReference type="Proteomes" id="UP001597187">
    <property type="component" value="Unassembled WGS sequence"/>
</dbReference>
<comment type="caution">
    <text evidence="3">The sequence shown here is derived from an EMBL/GenBank/DDBJ whole genome shotgun (WGS) entry which is preliminary data.</text>
</comment>
<accession>A0ABD6AZ86</accession>
<evidence type="ECO:0000313" key="3">
    <source>
        <dbReference type="EMBL" id="MFD1515062.1"/>
    </source>
</evidence>
<dbReference type="EMBL" id="JBHUDC010000008">
    <property type="protein sequence ID" value="MFD1515062.1"/>
    <property type="molecule type" value="Genomic_DNA"/>
</dbReference>
<protein>
    <recommendedName>
        <fullName evidence="2">Gins51 C-terminal domain-containing protein</fullName>
    </recommendedName>
</protein>
<organism evidence="3 4">
    <name type="scientific">Halomarina rubra</name>
    <dbReference type="NCBI Taxonomy" id="2071873"/>
    <lineage>
        <taxon>Archaea</taxon>
        <taxon>Methanobacteriati</taxon>
        <taxon>Methanobacteriota</taxon>
        <taxon>Stenosarchaea group</taxon>
        <taxon>Halobacteria</taxon>
        <taxon>Halobacteriales</taxon>
        <taxon>Natronomonadaceae</taxon>
        <taxon>Halomarina</taxon>
    </lineage>
</organism>
<dbReference type="AlphaFoldDB" id="A0ABD6AZ86"/>
<feature type="region of interest" description="Disordered" evidence="1">
    <location>
        <begin position="1"/>
        <end position="21"/>
    </location>
</feature>
<evidence type="ECO:0000256" key="1">
    <source>
        <dbReference type="SAM" id="MobiDB-lite"/>
    </source>
</evidence>
<reference evidence="3 4" key="1">
    <citation type="journal article" date="2019" name="Int. J. Syst. Evol. Microbiol.">
        <title>The Global Catalogue of Microorganisms (GCM) 10K type strain sequencing project: providing services to taxonomists for standard genome sequencing and annotation.</title>
        <authorList>
            <consortium name="The Broad Institute Genomics Platform"/>
            <consortium name="The Broad Institute Genome Sequencing Center for Infectious Disease"/>
            <person name="Wu L."/>
            <person name="Ma J."/>
        </authorList>
    </citation>
    <scope>NUCLEOTIDE SEQUENCE [LARGE SCALE GENOMIC DNA]</scope>
    <source>
        <strain evidence="3 4">CGMCC 1.12563</strain>
    </source>
</reference>
<dbReference type="Gene3D" id="3.40.5.50">
    <property type="match status" value="1"/>
</dbReference>
<evidence type="ECO:0000259" key="2">
    <source>
        <dbReference type="Pfam" id="PF22090"/>
    </source>
</evidence>
<feature type="compositionally biased region" description="Low complexity" evidence="1">
    <location>
        <begin position="130"/>
        <end position="141"/>
    </location>
</feature>
<evidence type="ECO:0000313" key="4">
    <source>
        <dbReference type="Proteomes" id="UP001597187"/>
    </source>
</evidence>
<feature type="region of interest" description="Disordered" evidence="1">
    <location>
        <begin position="130"/>
        <end position="281"/>
    </location>
</feature>
<gene>
    <name evidence="3" type="ORF">ACFSBT_17410</name>
</gene>
<feature type="compositionally biased region" description="Polar residues" evidence="1">
    <location>
        <begin position="1"/>
        <end position="10"/>
    </location>
</feature>
<dbReference type="Pfam" id="PF22090">
    <property type="entry name" value="Gins51_C"/>
    <property type="match status" value="1"/>
</dbReference>
<keyword evidence="4" id="KW-1185">Reference proteome</keyword>
<feature type="domain" description="Gins51 C-terminal" evidence="2">
    <location>
        <begin position="281"/>
        <end position="326"/>
    </location>
</feature>
<sequence>MNLDELQTAQSRERQTDSLQQLRESFYEDAGRFISQLREERSRAAERADDPFDAPEVRRLTDDIKTAERTVEAIYERRIGKLVKQASLEAAGMAADASGLTKEEQDVFETLVTTIEHNRYHVLDEVIAGEESAAPPASSPSTDDEPTATESTPADHPSEPAGDAPSGVDAADLMGAGDSAANTPTGTPTDVAPERAESSDDGPAIPPDTPLENEGADVAVDSEPAEHVPGEHADAQTDAGTETGDASTDGPVTVPPDDPPGGATRSGDEPSEETSAVERTTVRITRDVGEILGVDQRAYDLKSEDVVTLPTPNAEPLVDRDAAEKLD</sequence>
<proteinExistence type="predicted"/>